<feature type="signal peptide" evidence="2">
    <location>
        <begin position="1"/>
        <end position="20"/>
    </location>
</feature>
<keyword evidence="2" id="KW-0732">Signal</keyword>
<feature type="region of interest" description="Disordered" evidence="1">
    <location>
        <begin position="192"/>
        <end position="212"/>
    </location>
</feature>
<evidence type="ECO:0000256" key="1">
    <source>
        <dbReference type="SAM" id="MobiDB-lite"/>
    </source>
</evidence>
<evidence type="ECO:0000313" key="4">
    <source>
        <dbReference type="Proteomes" id="UP000192578"/>
    </source>
</evidence>
<proteinExistence type="predicted"/>
<feature type="chain" id="PRO_5040891599" evidence="2">
    <location>
        <begin position="21"/>
        <end position="487"/>
    </location>
</feature>
<feature type="region of interest" description="Disordered" evidence="1">
    <location>
        <begin position="261"/>
        <end position="487"/>
    </location>
</feature>
<accession>A0A9X6RK90</accession>
<sequence>MTVSWTTVVVVCLAVYPCFGGQQGFPPTEQEHHGRHSGREHHYHRALRSLSKVIKSFFHEDKSFDGLFKVSDKSRVKFHHQKNDHIGGPPSGPVYGLGGPHPVADEPCFIPGPEGQTPDDPVPKGKKFASVRALTPNLQGGGGGGGSGQIGFGQQQIPFVTNQQGGQQLYRPQPGLVGLTNGMNLVGQWASLPTGQPNGNFGGGLQQQQQPAQQQLTTFPGQQNFNPALQPIQQLAQFGQQQQQQPFIQQQPQQQVPIVPLAPQGNQFGVPQQPQTGNQFGVPQQQQQQQQQFPGFPQVAPGATGQQQLWQTNGQQLTAFPPVPPGQTTTGQQSWSTTGQQWSTGGGQNFGPNGQPLQSQPGPQTSNSFQWSTTGQGQPNGQPQTTFTNQIGTQPARQPNLGPNGQANFGPNGQPNFGPNGQPNFNPNGQPNFNPNGQSNLGPNGQPLAGQLNSPNGIASGQPSGVLQSPNASGFAPLGFQPQQPQG</sequence>
<reference evidence="4" key="1">
    <citation type="submission" date="2017-01" db="EMBL/GenBank/DDBJ databases">
        <title>Comparative genomics of anhydrobiosis in the tardigrade Hypsibius dujardini.</title>
        <authorList>
            <person name="Yoshida Y."/>
            <person name="Koutsovoulos G."/>
            <person name="Laetsch D."/>
            <person name="Stevens L."/>
            <person name="Kumar S."/>
            <person name="Horikawa D."/>
            <person name="Ishino K."/>
            <person name="Komine S."/>
            <person name="Tomita M."/>
            <person name="Blaxter M."/>
            <person name="Arakawa K."/>
        </authorList>
    </citation>
    <scope>NUCLEOTIDE SEQUENCE [LARGE SCALE GENOMIC DNA]</scope>
    <source>
        <strain evidence="4">Z151</strain>
    </source>
</reference>
<feature type="compositionally biased region" description="Low complexity" evidence="1">
    <location>
        <begin position="408"/>
        <end position="438"/>
    </location>
</feature>
<feature type="compositionally biased region" description="Polar residues" evidence="1">
    <location>
        <begin position="391"/>
        <end position="407"/>
    </location>
</feature>
<keyword evidence="4" id="KW-1185">Reference proteome</keyword>
<name>A0A9X6RK90_HYPEX</name>
<evidence type="ECO:0000313" key="3">
    <source>
        <dbReference type="EMBL" id="OWA50662.1"/>
    </source>
</evidence>
<organism evidence="3 4">
    <name type="scientific">Hypsibius exemplaris</name>
    <name type="common">Freshwater tardigrade</name>
    <dbReference type="NCBI Taxonomy" id="2072580"/>
    <lineage>
        <taxon>Eukaryota</taxon>
        <taxon>Metazoa</taxon>
        <taxon>Ecdysozoa</taxon>
        <taxon>Tardigrada</taxon>
        <taxon>Eutardigrada</taxon>
        <taxon>Parachela</taxon>
        <taxon>Hypsibioidea</taxon>
        <taxon>Hypsibiidae</taxon>
        <taxon>Hypsibius</taxon>
    </lineage>
</organism>
<feature type="compositionally biased region" description="Polar residues" evidence="1">
    <location>
        <begin position="451"/>
        <end position="472"/>
    </location>
</feature>
<gene>
    <name evidence="3" type="ORF">BV898_15172</name>
</gene>
<feature type="compositionally biased region" description="Polar residues" evidence="1">
    <location>
        <begin position="357"/>
        <end position="372"/>
    </location>
</feature>
<feature type="compositionally biased region" description="Low complexity" evidence="1">
    <location>
        <begin position="373"/>
        <end position="390"/>
    </location>
</feature>
<feature type="compositionally biased region" description="Low complexity" evidence="1">
    <location>
        <begin position="279"/>
        <end position="318"/>
    </location>
</feature>
<dbReference type="Proteomes" id="UP000192578">
    <property type="component" value="Unassembled WGS sequence"/>
</dbReference>
<evidence type="ECO:0000256" key="2">
    <source>
        <dbReference type="SAM" id="SignalP"/>
    </source>
</evidence>
<protein>
    <submittedName>
        <fullName evidence="3">Uncharacterized protein</fullName>
    </submittedName>
</protein>
<dbReference type="AlphaFoldDB" id="A0A9X6RK90"/>
<comment type="caution">
    <text evidence="3">The sequence shown here is derived from an EMBL/GenBank/DDBJ whole genome shotgun (WGS) entry which is preliminary data.</text>
</comment>
<feature type="compositionally biased region" description="Low complexity" evidence="1">
    <location>
        <begin position="326"/>
        <end position="343"/>
    </location>
</feature>
<dbReference type="EMBL" id="MTYJ01000199">
    <property type="protein sequence ID" value="OWA50662.1"/>
    <property type="molecule type" value="Genomic_DNA"/>
</dbReference>
<feature type="compositionally biased region" description="Polar residues" evidence="1">
    <location>
        <begin position="265"/>
        <end position="278"/>
    </location>
</feature>